<dbReference type="STRING" id="487184.SAMN05216421_2157"/>
<evidence type="ECO:0000256" key="3">
    <source>
        <dbReference type="ARBA" id="ARBA00012528"/>
    </source>
</evidence>
<dbReference type="EC" id="2.7.7.65" evidence="3"/>
<name>A0A1H1UWL4_9GAMM</name>
<feature type="transmembrane region" description="Helical" evidence="5">
    <location>
        <begin position="162"/>
        <end position="182"/>
    </location>
</feature>
<organism evidence="7 8">
    <name type="scientific">Halopseudomonas xinjiangensis</name>
    <dbReference type="NCBI Taxonomy" id="487184"/>
    <lineage>
        <taxon>Bacteria</taxon>
        <taxon>Pseudomonadati</taxon>
        <taxon>Pseudomonadota</taxon>
        <taxon>Gammaproteobacteria</taxon>
        <taxon>Pseudomonadales</taxon>
        <taxon>Pseudomonadaceae</taxon>
        <taxon>Halopseudomonas</taxon>
    </lineage>
</organism>
<dbReference type="Pfam" id="PF00990">
    <property type="entry name" value="GGDEF"/>
    <property type="match status" value="1"/>
</dbReference>
<gene>
    <name evidence="7" type="ORF">SAMN05216421_2157</name>
</gene>
<dbReference type="PANTHER" id="PTHR45138:SF9">
    <property type="entry name" value="DIGUANYLATE CYCLASE DGCM-RELATED"/>
    <property type="match status" value="1"/>
</dbReference>
<evidence type="ECO:0000256" key="1">
    <source>
        <dbReference type="ARBA" id="ARBA00001946"/>
    </source>
</evidence>
<evidence type="ECO:0000256" key="4">
    <source>
        <dbReference type="ARBA" id="ARBA00034247"/>
    </source>
</evidence>
<proteinExistence type="predicted"/>
<keyword evidence="5" id="KW-0472">Membrane</keyword>
<feature type="transmembrane region" description="Helical" evidence="5">
    <location>
        <begin position="114"/>
        <end position="130"/>
    </location>
</feature>
<feature type="domain" description="GGDEF" evidence="6">
    <location>
        <begin position="278"/>
        <end position="409"/>
    </location>
</feature>
<keyword evidence="5" id="KW-0812">Transmembrane</keyword>
<dbReference type="AlphaFoldDB" id="A0A1H1UWL4"/>
<comment type="subcellular location">
    <subcellularLocation>
        <location evidence="2">Cell inner membrane</location>
    </subcellularLocation>
</comment>
<dbReference type="Gene3D" id="3.30.70.270">
    <property type="match status" value="1"/>
</dbReference>
<dbReference type="CDD" id="cd01949">
    <property type="entry name" value="GGDEF"/>
    <property type="match status" value="1"/>
</dbReference>
<dbReference type="Proteomes" id="UP000243207">
    <property type="component" value="Chromosome I"/>
</dbReference>
<dbReference type="InterPro" id="IPR000160">
    <property type="entry name" value="GGDEF_dom"/>
</dbReference>
<dbReference type="PROSITE" id="PS50887">
    <property type="entry name" value="GGDEF"/>
    <property type="match status" value="1"/>
</dbReference>
<accession>A0A1H1UWL4</accession>
<feature type="transmembrane region" description="Helical" evidence="5">
    <location>
        <begin position="48"/>
        <end position="69"/>
    </location>
</feature>
<reference evidence="8" key="1">
    <citation type="submission" date="2016-10" db="EMBL/GenBank/DDBJ databases">
        <authorList>
            <person name="Varghese N."/>
            <person name="Submissions S."/>
        </authorList>
    </citation>
    <scope>NUCLEOTIDE SEQUENCE [LARGE SCALE GENOMIC DNA]</scope>
    <source>
        <strain evidence="8">NRRL B-51270</strain>
    </source>
</reference>
<feature type="transmembrane region" description="Helical" evidence="5">
    <location>
        <begin position="81"/>
        <end position="102"/>
    </location>
</feature>
<dbReference type="SMART" id="SM00267">
    <property type="entry name" value="GGDEF"/>
    <property type="match status" value="1"/>
</dbReference>
<evidence type="ECO:0000256" key="2">
    <source>
        <dbReference type="ARBA" id="ARBA00004533"/>
    </source>
</evidence>
<dbReference type="InterPro" id="IPR029787">
    <property type="entry name" value="Nucleotide_cyclase"/>
</dbReference>
<evidence type="ECO:0000259" key="6">
    <source>
        <dbReference type="PROSITE" id="PS50887"/>
    </source>
</evidence>
<dbReference type="InterPro" id="IPR050469">
    <property type="entry name" value="Diguanylate_Cyclase"/>
</dbReference>
<feature type="transmembrane region" description="Helical" evidence="5">
    <location>
        <begin position="188"/>
        <end position="207"/>
    </location>
</feature>
<dbReference type="EMBL" id="LT629736">
    <property type="protein sequence ID" value="SDS76917.1"/>
    <property type="molecule type" value="Genomic_DNA"/>
</dbReference>
<dbReference type="NCBIfam" id="TIGR00254">
    <property type="entry name" value="GGDEF"/>
    <property type="match status" value="1"/>
</dbReference>
<protein>
    <recommendedName>
        <fullName evidence="3">diguanylate cyclase</fullName>
        <ecNumber evidence="3">2.7.7.65</ecNumber>
    </recommendedName>
</protein>
<keyword evidence="8" id="KW-1185">Reference proteome</keyword>
<dbReference type="RefSeq" id="WP_093394383.1">
    <property type="nucleotide sequence ID" value="NZ_LT629736.1"/>
</dbReference>
<evidence type="ECO:0000313" key="7">
    <source>
        <dbReference type="EMBL" id="SDS76917.1"/>
    </source>
</evidence>
<dbReference type="FunFam" id="3.30.70.270:FF:000001">
    <property type="entry name" value="Diguanylate cyclase domain protein"/>
    <property type="match status" value="1"/>
</dbReference>
<dbReference type="SUPFAM" id="SSF55073">
    <property type="entry name" value="Nucleotide cyclase"/>
    <property type="match status" value="1"/>
</dbReference>
<dbReference type="OrthoDB" id="9812260at2"/>
<dbReference type="PANTHER" id="PTHR45138">
    <property type="entry name" value="REGULATORY COMPONENTS OF SENSORY TRANSDUCTION SYSTEM"/>
    <property type="match status" value="1"/>
</dbReference>
<comment type="catalytic activity">
    <reaction evidence="4">
        <text>2 GTP = 3',3'-c-di-GMP + 2 diphosphate</text>
        <dbReference type="Rhea" id="RHEA:24898"/>
        <dbReference type="ChEBI" id="CHEBI:33019"/>
        <dbReference type="ChEBI" id="CHEBI:37565"/>
        <dbReference type="ChEBI" id="CHEBI:58805"/>
        <dbReference type="EC" id="2.7.7.65"/>
    </reaction>
</comment>
<keyword evidence="5" id="KW-1133">Transmembrane helix</keyword>
<evidence type="ECO:0000256" key="5">
    <source>
        <dbReference type="SAM" id="Phobius"/>
    </source>
</evidence>
<dbReference type="GO" id="GO:0005886">
    <property type="term" value="C:plasma membrane"/>
    <property type="evidence" value="ECO:0007669"/>
    <property type="project" value="UniProtKB-SubCell"/>
</dbReference>
<dbReference type="GO" id="GO:0052621">
    <property type="term" value="F:diguanylate cyclase activity"/>
    <property type="evidence" value="ECO:0007669"/>
    <property type="project" value="UniProtKB-EC"/>
</dbReference>
<dbReference type="InterPro" id="IPR043128">
    <property type="entry name" value="Rev_trsase/Diguanyl_cyclase"/>
</dbReference>
<sequence>MNELSKHMPELPPAALTSDQSLWKISAWSGEFVDRQAEHEYLHKHSQLIARQLLTALAIWAILMLLFAIPDYHALGPTPAFWESLAMRGVTCLLIGVLALLVARSPIRATEARWITMLELIAISLFMGVYQLRPEIVAWIVTLTLIMLISLFIFLPNRVPAVLGVALYMAVATVVAVHLVSPRSPGEMAALSLLLLVPIGIGWAAALRTQILQRKQYALWRQAQQANEALSREMDERARLQEALVKQATTDPLTGLNNRRQYETLFATELARAQRKGNALALCIIDLDHFKQVNDTWGHSAGDQVLRDVAQLCRDNFRAVDILGRLGGEEFVVLLPDTDLPTAAHIARRFIETLAATPIALGAEDIRITATAGVVQRDPDEEQLESLVQRADKALYEGKRAGRNRVITV</sequence>
<feature type="transmembrane region" description="Helical" evidence="5">
    <location>
        <begin position="136"/>
        <end position="155"/>
    </location>
</feature>
<evidence type="ECO:0000313" key="8">
    <source>
        <dbReference type="Proteomes" id="UP000243207"/>
    </source>
</evidence>
<comment type="cofactor">
    <cofactor evidence="1">
        <name>Mg(2+)</name>
        <dbReference type="ChEBI" id="CHEBI:18420"/>
    </cofactor>
</comment>